<dbReference type="SMART" id="SM01336">
    <property type="entry name" value="zf-PARP"/>
    <property type="match status" value="1"/>
</dbReference>
<comment type="subcellular location">
    <subcellularLocation>
        <location evidence="1">Nucleus</location>
    </subcellularLocation>
</comment>
<dbReference type="GO" id="GO:0006281">
    <property type="term" value="P:DNA repair"/>
    <property type="evidence" value="ECO:0007669"/>
    <property type="project" value="UniProtKB-KW"/>
</dbReference>
<keyword evidence="8" id="KW-0479">Metal-binding</keyword>
<dbReference type="Pfam" id="PF08064">
    <property type="entry name" value="UME"/>
    <property type="match status" value="1"/>
</dbReference>
<dbReference type="FunFam" id="3.30.1010.10:FF:000017">
    <property type="entry name" value="Inositol kinase kinase (UvsB)"/>
    <property type="match status" value="1"/>
</dbReference>
<evidence type="ECO:0000256" key="3">
    <source>
        <dbReference type="ARBA" id="ARBA00011370"/>
    </source>
</evidence>
<evidence type="ECO:0000256" key="15">
    <source>
        <dbReference type="ARBA" id="ARBA00022853"/>
    </source>
</evidence>
<evidence type="ECO:0000259" key="24">
    <source>
        <dbReference type="PROSITE" id="PS50064"/>
    </source>
</evidence>
<evidence type="ECO:0000256" key="6">
    <source>
        <dbReference type="ARBA" id="ARBA00022527"/>
    </source>
</evidence>
<keyword evidence="18" id="KW-0469">Meiosis</keyword>
<dbReference type="Gene3D" id="3.90.640.10">
    <property type="entry name" value="Actin, Chain A, domain 4"/>
    <property type="match status" value="1"/>
</dbReference>
<dbReference type="InterPro" id="IPR001510">
    <property type="entry name" value="Znf_PARP"/>
</dbReference>
<keyword evidence="7" id="KW-0808">Transferase</keyword>
<feature type="domain" description="FAT" evidence="26">
    <location>
        <begin position="1994"/>
        <end position="2561"/>
    </location>
</feature>
<dbReference type="STRING" id="78410.A0A0P7BWV0"/>
<dbReference type="SUPFAM" id="SSF53067">
    <property type="entry name" value="Actin-like ATPase domain"/>
    <property type="match status" value="2"/>
</dbReference>
<feature type="compositionally biased region" description="Basic and acidic residues" evidence="23">
    <location>
        <begin position="3273"/>
        <end position="3284"/>
    </location>
</feature>
<dbReference type="Gene3D" id="3.30.1010.10">
    <property type="entry name" value="Phosphatidylinositol 3-kinase Catalytic Subunit, Chain A, domain 4"/>
    <property type="match status" value="1"/>
</dbReference>
<evidence type="ECO:0000256" key="18">
    <source>
        <dbReference type="ARBA" id="ARBA00023254"/>
    </source>
</evidence>
<dbReference type="GO" id="GO:0000723">
    <property type="term" value="P:telomere maintenance"/>
    <property type="evidence" value="ECO:0007669"/>
    <property type="project" value="TreeGrafter"/>
</dbReference>
<dbReference type="InterPro" id="IPR012993">
    <property type="entry name" value="UME"/>
</dbReference>
<dbReference type="Gene3D" id="3.30.420.40">
    <property type="match status" value="2"/>
</dbReference>
<dbReference type="GO" id="GO:0005634">
    <property type="term" value="C:nucleus"/>
    <property type="evidence" value="ECO:0007669"/>
    <property type="project" value="UniProtKB-SubCell"/>
</dbReference>
<feature type="domain" description="FATC" evidence="27">
    <location>
        <begin position="2981"/>
        <end position="3017"/>
    </location>
</feature>
<dbReference type="Pfam" id="PF00454">
    <property type="entry name" value="PI3_PI4_kinase"/>
    <property type="match status" value="1"/>
</dbReference>
<evidence type="ECO:0000256" key="23">
    <source>
        <dbReference type="SAM" id="MobiDB-lite"/>
    </source>
</evidence>
<dbReference type="GO" id="GO:0140662">
    <property type="term" value="F:ATP-dependent protein folding chaperone"/>
    <property type="evidence" value="ECO:0007669"/>
    <property type="project" value="InterPro"/>
</dbReference>
<feature type="compositionally biased region" description="Basic residues" evidence="23">
    <location>
        <begin position="3432"/>
        <end position="3444"/>
    </location>
</feature>
<evidence type="ECO:0000256" key="8">
    <source>
        <dbReference type="ARBA" id="ARBA00022723"/>
    </source>
</evidence>
<feature type="compositionally biased region" description="Basic and acidic residues" evidence="23">
    <location>
        <begin position="3180"/>
        <end position="3191"/>
    </location>
</feature>
<dbReference type="EMBL" id="LKCW01000011">
    <property type="protein sequence ID" value="KPM45045.1"/>
    <property type="molecule type" value="Genomic_DNA"/>
</dbReference>
<evidence type="ECO:0000256" key="20">
    <source>
        <dbReference type="ARBA" id="ARBA00029679"/>
    </source>
</evidence>
<keyword evidence="6" id="KW-0723">Serine/threonine-protein kinase</keyword>
<dbReference type="Pfam" id="PF02260">
    <property type="entry name" value="FATC"/>
    <property type="match status" value="1"/>
</dbReference>
<comment type="caution">
    <text evidence="28">The sequence shown here is derived from an EMBL/GenBank/DDBJ whole genome shotgun (WGS) entry which is preliminary data.</text>
</comment>
<dbReference type="Pfam" id="PF00012">
    <property type="entry name" value="HSP70"/>
    <property type="match status" value="1"/>
</dbReference>
<dbReference type="InterPro" id="IPR014009">
    <property type="entry name" value="PIK_FAT"/>
</dbReference>
<dbReference type="SUPFAM" id="SSF56112">
    <property type="entry name" value="Protein kinase-like (PK-like)"/>
    <property type="match status" value="1"/>
</dbReference>
<dbReference type="Pfam" id="PF23593">
    <property type="entry name" value="HEAT_ATR"/>
    <property type="match status" value="1"/>
</dbReference>
<evidence type="ECO:0000256" key="12">
    <source>
        <dbReference type="ARBA" id="ARBA00022777"/>
    </source>
</evidence>
<dbReference type="InterPro" id="IPR050517">
    <property type="entry name" value="DDR_Repair_Kinase"/>
</dbReference>
<dbReference type="InterPro" id="IPR058681">
    <property type="entry name" value="HEAT_MEC1_N"/>
</dbReference>
<keyword evidence="12 28" id="KW-0418">Kinase</keyword>
<dbReference type="OrthoDB" id="381190at2759"/>
<evidence type="ECO:0000256" key="7">
    <source>
        <dbReference type="ARBA" id="ARBA00022679"/>
    </source>
</evidence>
<dbReference type="FunFam" id="1.10.1070.11:FF:000031">
    <property type="entry name" value="Phosphatidyl inositol 3-kinase"/>
    <property type="match status" value="1"/>
</dbReference>
<organism evidence="28 29">
    <name type="scientific">Neonectria ditissima</name>
    <dbReference type="NCBI Taxonomy" id="78410"/>
    <lineage>
        <taxon>Eukaryota</taxon>
        <taxon>Fungi</taxon>
        <taxon>Dikarya</taxon>
        <taxon>Ascomycota</taxon>
        <taxon>Pezizomycotina</taxon>
        <taxon>Sordariomycetes</taxon>
        <taxon>Hypocreomycetidae</taxon>
        <taxon>Hypocreales</taxon>
        <taxon>Nectriaceae</taxon>
        <taxon>Neonectria</taxon>
    </lineage>
</organism>
<comment type="function">
    <text evidence="19">Serine/threonine protein kinase which activates checkpoint signaling upon genotoxic stresses such as ionizing radiation (IR), ultraviolet light (UV), or DNA replication stalling, thereby acting as a DNA damage sensor. Recognizes the substrate consensus sequence [ST]-Q. Phosphorylates histone H2A to form H2AS128ph (gamma-H2A) at sites of DNA damage, involved in the regulation of DNA damage response mechanism. Required for the control of telomere length and genome stability.</text>
</comment>
<evidence type="ECO:0000256" key="9">
    <source>
        <dbReference type="ARBA" id="ARBA00022741"/>
    </source>
</evidence>
<dbReference type="Proteomes" id="UP000050424">
    <property type="component" value="Unassembled WGS sequence"/>
</dbReference>
<dbReference type="GO" id="GO:0005524">
    <property type="term" value="F:ATP binding"/>
    <property type="evidence" value="ECO:0007669"/>
    <property type="project" value="UniProtKB-KW"/>
</dbReference>
<dbReference type="Pfam" id="PF25385">
    <property type="entry name" value="HEAT_MEC1_N"/>
    <property type="match status" value="1"/>
</dbReference>
<evidence type="ECO:0000313" key="28">
    <source>
        <dbReference type="EMBL" id="KPM45045.1"/>
    </source>
</evidence>
<feature type="region of interest" description="Disordered" evidence="23">
    <location>
        <begin position="3165"/>
        <end position="3444"/>
    </location>
</feature>
<sequence length="3444" mass="386077">MSDRRIIVSIDFGTTYSGVAWAETTRPDVQHVVSNWPAVDSFKSSPKVPTELRKVASGWQWGFQIPESAKRSRFFKLKLDESDTTTRDGESAVDLTKTYLTCLHTHFISELEKRLSPSIVQSTPMDFVVTVPAIWSPTAKQSTERAAAIAGFCGNKRIQLISEPEAAALYTLKNLSPSTLKVGRKFIVCDAGGGTVDLISYEVMQIGKLEMKEVTEGTGGKCGSSMLNMRFRRHLKQTHGDKYWTDTRLVAALNEFESVRSQAASSVKFWLIKSQFKKTFSPKGEPLTIKVDPSLGLRRNRYTMSQNDMKTKIFEPIMKDVVCLVKEQISMAGDKVSAVVLVGGFGQSKYLKSQVRDAIGSSTEVLQPENGWTAVVKGAAIYGLGRYQPALTHVTVASRVARRSYGTCLMTKYDLMRHNPKEAFWSEKEQTNVVVEMCWFIQKGESYPEGKPSIIEYQCDVPVMLGHTPQTEIDIYSNDDDAKAPIHFSATTRHMGTLSLNLNKIPIAVLRRAKQRRMGWHRYYCLSGVIEARYGSANITYTIKLGGVTHDALTIQLQLGYRSPYYNAQESHDATCIMAGESYNRAFVPGQGGLGDGQSVAGPPPSTLAAQLVENISASTKSSKSDENSELKGLFAVIQRVKDNPTLLKTPKERVEHNHMLIYVYSRVVLEGIKFDDPFLDRAHVQAEGLKAINFLMFAIKETPTVLAYKPGEEGFLFRGQEPLWVWLFPQLFRLLGHPQCIELVTSIESLLQYFLLVVAQTAALWDLAPGMVLYLRTILTSLLSYLQDPSTIPCLEDTPTSLNLPPTFALDHILQHQSSSSQLTYHVDRTAQAIRQVTSFGNILFYPLISGEGAFHTIASFSECEIWLLDTLVDMRNFQRRWSTVIPGSSIRIIELVLSVVHALPDNTTTSSALQSKTITLLILLCSEMISSPDGSPAQDDADIDTQRTYCLALVAIAKASIQDRTLSRLAASKLVDEPLLLYPALAEESDLGRTTQTLRHLTTVPLSDPAEPSLHPSKFQDDHIRKAIEALCLTYRDPEIVSDDSAKRRKISRESSCSQELFMHLMREALEVPIEPGSDNLISAAEFLTAFERVDESRQCLAIELLCRTFKGLKCSICDAETMQARPLTIMTSSNSEMQTIFEKLARSPALAKSRRPRIAAMMALRRFILHCDTQTELLDLETSSLGQWCLQSLNSSVRELRIAAGRALATFSLDRSLSTPCQDVVHRNRKNSIAFLRSISAKNQANMVETCVMAWGQLGRVVPEDELNLVLIKLLEYLGSSNNIVSAFAFNELLNLAEARHTSPRRLFEPFWPSLAYMATKDMVHRPQMSRAIAELLQISVNELLLLVQTHALPWLVLDKQKDVIHKIAEARKESEIWQPLMDSSNLAAILALLLVQDTEDIEGFAESRLDEISPHFQSIGLLGLLQSEPVLIAMELLKAAGEADNSRKPTIRKALTTMAMMILTANKETRVKKGNPTGRFLHSHLLGLMARLTDVINDSLPTHPPAQEQRRCIRAMEEMIRICKEYARIARPQISACLLSALSHETLREVGFSCWAAMLTYLEEEDVESLLETTFFIVERYWSSLNSDTLTTVERMLHLVLDRYEGVVSKHISKLPSLSHIPGLGEIDSKLRSLRPTLLVEEALEVFSERIGHENSGVVLQALTELATYLEASQNTLHSSAVTQQPDTAIATLMRSLLDCACKYNGVQADIARLCTECMGLIGCLDSNKIEAVREQRSIVVLNNFEEGNETTDFTIFLLQEVLVPSFLSATDLKLQGFLSFAMQELLDRSDIRAACAMQSTGMLGGNDVYRKWIAIPEATREVITPFLSSRYMVAPMLPVKVEYPIFQPGKGYGNWLRTLVVDLLRKGQNPHSDMLFEPLTRVIRVKDLSAAEFLLPYLMVHILLGNRSSEKERKEIIGEMLGILQHQPGEDTSYLEREEMKLFCHAVFRVVDYSMRWIQAKRSAGRLSESDKEKLACVQGAMDAIPAELISQRAIHCNEYARALFHLEQHAQKMEERKRAPSDRTQLLERLQDIYANIDEPDGLDGISSHLHVLDINQQILGHRKAGRWTAVQSWYEIKLTENPDNVDVQVDLLHCLKQAGQHDVLLNHVEGMHTNASTDNKIIPFAVEAAWVTGRWPSLAKFTKRFHGDALQDFNVSLATIFNHLHKNRGSPEFLGTIKNMREKISSSMNTSATASFQACHDHLLKCHVLTDLQIILGAKPGNEAAHRKTMTLLDRRLEIVGAYVNDKQYLLGIRRAAMELARPTFSDVDISGLWLTSARLARKTNSLHQSFNAVLHASQLGDDAATIENAKLLWREDQHRKAIQMLQGAIQGNKFMTQTGTSTSTSSTKLNAHQKLLTARAQLLLAKWLDNAGQTHASALREKYQQPPKTYSTWEKGHYYLGRHYKKILESEKPLRVDDQSDNYVTGEIARLVIENYVRSLNSGTKYLYQTLPRILTLWLDLGAQVDKAPEGKVSLSRELHRRRVEQLNLLHSFLDKYIHRLPAYVFYTALPQIVARIAHQNPNVFDRLTHIIVKVVEAHPRQALWSLIGIMTTKQVSERKARGTQILQAIRNVSRKVEGSSYDLKYLLRMGEKLAEQLLLACTNGDFPGNKTVHASLSRDLRFNHKCTPCPLVVPVEGSLTATLPAVSEYVKKHKAFSRDVVTIDCFLDDVLVLSSLAKPRRLTARGTDGKNYMLMIKPKDDLRTDQRLMEFNSLINRSLKRDAESSRRQLYIRTYAVTPLNEECGIIEWVPGIKTMRDILISLYSSRKIYPDYNALKQLMDEACMSEGKNRIFTDEVLGRFPPMLHLWFTQQFPNPSAWFAARLRYTRSCAVMSMVGTILGLGDRHGENVNLEEGNGGIFHVDFNCLFDKGLTFAKPERVPFRLTHNMVAAMGIYGYEGPFRKSCELTLSILRQQDETLMTILEAFIYDPTLDLQKEKRAHRRGDVGVKLQPQSVVDSIRRKVKGLLPNESIPLGVEGQVDELIKQAVDPRNLTAIWRNQGKTRSSQQLPNTVARARSRDFSSHFPHPNFENLAVEQHSSSRWSSTVSHRRRAAIVCEPSLMLAGSEISPNNRAVCKDTQCKKNQEKITKGTIRFGSWVEINDHGSWSWKHWGCVSGAQISHMRELCEQDDGSYDMDAIDGFDELKDDKVEEKVRRAVTDGQIAPEDFNGDPEKNKLGEKGIHLTAAQRKKKDAAEAAAAGDDGDASPPKKAKRGRKKAADDDDDDEPQPKKAKKAQHTKAEPNVEDEKPASSRPIRARRSSTKAKEESEDEKAAPVKKGRKPAAKVAAKAADETEDEEPAPVKRGRKTAAKVKDEGEDEAPAPAKKGRKAASKVKEETEDEEPTPAKKGARKAAIKAKDETEDEAPALPKRGRKVAAKKVEEKSEEEAPALAKRGRRSSTMKAASPEQEDEPASEAEEKPAPKPKARRGRPRKA</sequence>
<accession>A0A0P7BWV0</accession>
<keyword evidence="16" id="KW-0234">DNA repair</keyword>
<dbReference type="PANTHER" id="PTHR11139:SF125">
    <property type="entry name" value="SERINE_THREONINE-PROTEIN KINASE MEC1"/>
    <property type="match status" value="1"/>
</dbReference>
<dbReference type="InterPro" id="IPR011009">
    <property type="entry name" value="Kinase-like_dom_sf"/>
</dbReference>
<dbReference type="SMART" id="SM00146">
    <property type="entry name" value="PI3Kc"/>
    <property type="match status" value="1"/>
</dbReference>
<evidence type="ECO:0000256" key="19">
    <source>
        <dbReference type="ARBA" id="ARBA00025079"/>
    </source>
</evidence>
<keyword evidence="15" id="KW-0156">Chromatin regulator</keyword>
<dbReference type="Pfam" id="PF02259">
    <property type="entry name" value="FAT"/>
    <property type="match status" value="1"/>
</dbReference>
<dbReference type="InterPro" id="IPR056802">
    <property type="entry name" value="ATR-like_M-HEAT"/>
</dbReference>
<dbReference type="InterPro" id="IPR057564">
    <property type="entry name" value="HEAT_ATR"/>
</dbReference>
<evidence type="ECO:0000256" key="14">
    <source>
        <dbReference type="ARBA" id="ARBA00022840"/>
    </source>
</evidence>
<evidence type="ECO:0000259" key="25">
    <source>
        <dbReference type="PROSITE" id="PS50290"/>
    </source>
</evidence>
<gene>
    <name evidence="28" type="ORF">AK830_g1436</name>
</gene>
<dbReference type="InterPro" id="IPR013126">
    <property type="entry name" value="Hsp_70_fam"/>
</dbReference>
<dbReference type="InterPro" id="IPR036940">
    <property type="entry name" value="PI3/4_kinase_cat_sf"/>
</dbReference>
<proteinExistence type="inferred from homology"/>
<evidence type="ECO:0000256" key="21">
    <source>
        <dbReference type="ARBA" id="ARBA00030459"/>
    </source>
</evidence>
<dbReference type="GO" id="GO:0000077">
    <property type="term" value="P:DNA damage checkpoint signaling"/>
    <property type="evidence" value="ECO:0007669"/>
    <property type="project" value="TreeGrafter"/>
</dbReference>
<dbReference type="EC" id="2.7.11.1" evidence="4"/>
<evidence type="ECO:0000256" key="13">
    <source>
        <dbReference type="ARBA" id="ARBA00022833"/>
    </source>
</evidence>
<feature type="compositionally biased region" description="Low complexity" evidence="23">
    <location>
        <begin position="3205"/>
        <end position="3218"/>
    </location>
</feature>
<evidence type="ECO:0000259" key="27">
    <source>
        <dbReference type="PROSITE" id="PS51190"/>
    </source>
</evidence>
<dbReference type="PROSITE" id="PS50064">
    <property type="entry name" value="ZF_PARP_2"/>
    <property type="match status" value="1"/>
</dbReference>
<name>A0A0P7BWV0_9HYPO</name>
<evidence type="ECO:0000259" key="26">
    <source>
        <dbReference type="PROSITE" id="PS51189"/>
    </source>
</evidence>
<evidence type="ECO:0000256" key="4">
    <source>
        <dbReference type="ARBA" id="ARBA00012513"/>
    </source>
</evidence>
<keyword evidence="29" id="KW-1185">Reference proteome</keyword>
<evidence type="ECO:0000256" key="10">
    <source>
        <dbReference type="ARBA" id="ARBA00022763"/>
    </source>
</evidence>
<keyword evidence="17" id="KW-0539">Nucleus</keyword>
<dbReference type="GO" id="GO:0005694">
    <property type="term" value="C:chromosome"/>
    <property type="evidence" value="ECO:0007669"/>
    <property type="project" value="TreeGrafter"/>
</dbReference>
<dbReference type="CDD" id="cd00892">
    <property type="entry name" value="PIKKc_ATR"/>
    <property type="match status" value="1"/>
</dbReference>
<reference evidence="28" key="1">
    <citation type="submission" date="2015-09" db="EMBL/GenBank/DDBJ databases">
        <title>Draft genome of a European isolate of the apple canker pathogen Neonectria ditissima.</title>
        <authorList>
            <person name="Gomez-Cortecero A."/>
            <person name="Harrison R.J."/>
            <person name="Armitage A.D."/>
        </authorList>
    </citation>
    <scope>NUCLEOTIDE SEQUENCE [LARGE SCALE GENOMIC DNA]</scope>
    <source>
        <strain evidence="28">R09/05</strain>
    </source>
</reference>
<keyword evidence="11" id="KW-0863">Zinc-finger</keyword>
<dbReference type="Gene3D" id="1.10.1070.11">
    <property type="entry name" value="Phosphatidylinositol 3-/4-kinase, catalytic domain"/>
    <property type="match status" value="1"/>
</dbReference>
<dbReference type="InterPro" id="IPR000403">
    <property type="entry name" value="PI3/4_kinase_cat_dom"/>
</dbReference>
<dbReference type="PROSITE" id="PS51190">
    <property type="entry name" value="FATC"/>
    <property type="match status" value="1"/>
</dbReference>
<comment type="similarity">
    <text evidence="2">Belongs to the PI3/PI4-kinase family. ATM subfamily.</text>
</comment>
<evidence type="ECO:0000256" key="22">
    <source>
        <dbReference type="ARBA" id="ARBA00033001"/>
    </source>
</evidence>
<dbReference type="GO" id="GO:0003677">
    <property type="term" value="F:DNA binding"/>
    <property type="evidence" value="ECO:0007669"/>
    <property type="project" value="InterPro"/>
</dbReference>
<evidence type="ECO:0000256" key="2">
    <source>
        <dbReference type="ARBA" id="ARBA00010769"/>
    </source>
</evidence>
<dbReference type="CDD" id="cd10170">
    <property type="entry name" value="ASKHA_NBD_HSP70"/>
    <property type="match status" value="1"/>
</dbReference>
<dbReference type="InterPro" id="IPR003151">
    <property type="entry name" value="PIK-rel_kinase_FAT"/>
</dbReference>
<dbReference type="SUPFAM" id="SSF48371">
    <property type="entry name" value="ARM repeat"/>
    <property type="match status" value="1"/>
</dbReference>
<dbReference type="SUPFAM" id="SSF57716">
    <property type="entry name" value="Glucocorticoid receptor-like (DNA-binding domain)"/>
    <property type="match status" value="1"/>
</dbReference>
<dbReference type="PROSITE" id="PS51189">
    <property type="entry name" value="FAT"/>
    <property type="match status" value="1"/>
</dbReference>
<protein>
    <recommendedName>
        <fullName evidence="5">Serine/threonine-protein kinase MEC1</fullName>
        <ecNumber evidence="4">2.7.11.1</ecNumber>
    </recommendedName>
    <alternativeName>
        <fullName evidence="22">ATR homolog</fullName>
    </alternativeName>
    <alternativeName>
        <fullName evidence="21">DNA-damage checkpoint kinase MEC1</fullName>
    </alternativeName>
    <alternativeName>
        <fullName evidence="20">Mitosis entry checkpoint protein 1</fullName>
    </alternativeName>
</protein>
<feature type="domain" description="PI3K/PI4K catalytic" evidence="25">
    <location>
        <begin position="2675"/>
        <end position="2984"/>
    </location>
</feature>
<dbReference type="PANTHER" id="PTHR11139">
    <property type="entry name" value="ATAXIA TELANGIECTASIA MUTATED ATM -RELATED"/>
    <property type="match status" value="1"/>
</dbReference>
<dbReference type="InterPro" id="IPR003152">
    <property type="entry name" value="FATC_dom"/>
</dbReference>
<evidence type="ECO:0000256" key="1">
    <source>
        <dbReference type="ARBA" id="ARBA00004123"/>
    </source>
</evidence>
<dbReference type="SMART" id="SM00802">
    <property type="entry name" value="UME"/>
    <property type="match status" value="1"/>
</dbReference>
<evidence type="ECO:0000256" key="11">
    <source>
        <dbReference type="ARBA" id="ARBA00022771"/>
    </source>
</evidence>
<comment type="subunit">
    <text evidence="3">Associates with DNA double-strand breaks.</text>
</comment>
<evidence type="ECO:0000313" key="29">
    <source>
        <dbReference type="Proteomes" id="UP000050424"/>
    </source>
</evidence>
<dbReference type="Pfam" id="PF25030">
    <property type="entry name" value="M-HEAT_ATR"/>
    <property type="match status" value="1"/>
</dbReference>
<keyword evidence="14" id="KW-0067">ATP-binding</keyword>
<keyword evidence="9" id="KW-0547">Nucleotide-binding</keyword>
<evidence type="ECO:0000256" key="5">
    <source>
        <dbReference type="ARBA" id="ARBA00021345"/>
    </source>
</evidence>
<dbReference type="InterPro" id="IPR036957">
    <property type="entry name" value="Znf_PARP_sf"/>
</dbReference>
<dbReference type="GO" id="GO:0008270">
    <property type="term" value="F:zinc ion binding"/>
    <property type="evidence" value="ECO:0007669"/>
    <property type="project" value="UniProtKB-KW"/>
</dbReference>
<dbReference type="InterPro" id="IPR016024">
    <property type="entry name" value="ARM-type_fold"/>
</dbReference>
<evidence type="ECO:0000256" key="17">
    <source>
        <dbReference type="ARBA" id="ARBA00023242"/>
    </source>
</evidence>
<dbReference type="Gene3D" id="3.30.1740.10">
    <property type="entry name" value="Zinc finger, PARP-type"/>
    <property type="match status" value="1"/>
</dbReference>
<evidence type="ECO:0000256" key="16">
    <source>
        <dbReference type="ARBA" id="ARBA00023204"/>
    </source>
</evidence>
<feature type="domain" description="PARP-type" evidence="24">
    <location>
        <begin position="3088"/>
        <end position="3161"/>
    </location>
</feature>
<dbReference type="PROSITE" id="PS50290">
    <property type="entry name" value="PI3_4_KINASE_3"/>
    <property type="match status" value="1"/>
</dbReference>
<dbReference type="Pfam" id="PF00645">
    <property type="entry name" value="zf-PARP"/>
    <property type="match status" value="1"/>
</dbReference>
<keyword evidence="10" id="KW-0227">DNA damage</keyword>
<feature type="compositionally biased region" description="Basic and acidic residues" evidence="23">
    <location>
        <begin position="3248"/>
        <end position="3260"/>
    </location>
</feature>
<dbReference type="InterPro" id="IPR043129">
    <property type="entry name" value="ATPase_NBD"/>
</dbReference>
<keyword evidence="13" id="KW-0862">Zinc</keyword>
<dbReference type="GO" id="GO:0004674">
    <property type="term" value="F:protein serine/threonine kinase activity"/>
    <property type="evidence" value="ECO:0007669"/>
    <property type="project" value="UniProtKB-KW"/>
</dbReference>